<organism evidence="7 8">
    <name type="scientific">Scophthalmus maximus</name>
    <name type="common">Turbot</name>
    <name type="synonym">Psetta maxima</name>
    <dbReference type="NCBI Taxonomy" id="52904"/>
    <lineage>
        <taxon>Eukaryota</taxon>
        <taxon>Metazoa</taxon>
        <taxon>Chordata</taxon>
        <taxon>Craniata</taxon>
        <taxon>Vertebrata</taxon>
        <taxon>Euteleostomi</taxon>
        <taxon>Actinopterygii</taxon>
        <taxon>Neopterygii</taxon>
        <taxon>Teleostei</taxon>
        <taxon>Neoteleostei</taxon>
        <taxon>Acanthomorphata</taxon>
        <taxon>Carangaria</taxon>
        <taxon>Pleuronectiformes</taxon>
        <taxon>Pleuronectoidei</taxon>
        <taxon>Scophthalmidae</taxon>
        <taxon>Scophthalmus</taxon>
    </lineage>
</organism>
<dbReference type="GO" id="GO:0005739">
    <property type="term" value="C:mitochondrion"/>
    <property type="evidence" value="ECO:0007669"/>
    <property type="project" value="TreeGrafter"/>
</dbReference>
<dbReference type="InterPro" id="IPR051986">
    <property type="entry name" value="Innate_Immune_Apopt_Reg"/>
</dbReference>
<dbReference type="AlphaFoldDB" id="A0A6A4SEL2"/>
<dbReference type="Proteomes" id="UP000438429">
    <property type="component" value="Unassembled WGS sequence"/>
</dbReference>
<evidence type="ECO:0000256" key="3">
    <source>
        <dbReference type="ARBA" id="ARBA00022833"/>
    </source>
</evidence>
<dbReference type="PANTHER" id="PTHR16295:SF17">
    <property type="entry name" value="XIAP-ASSOCIATED FACTOR 1"/>
    <property type="match status" value="1"/>
</dbReference>
<evidence type="ECO:0000256" key="4">
    <source>
        <dbReference type="PROSITE-ProRule" id="PRU00207"/>
    </source>
</evidence>
<dbReference type="EMBL" id="VEVO01000015">
    <property type="protein sequence ID" value="KAF0030260.1"/>
    <property type="molecule type" value="Genomic_DNA"/>
</dbReference>
<dbReference type="PROSITE" id="PS50145">
    <property type="entry name" value="ZF_TRAF"/>
    <property type="match status" value="1"/>
</dbReference>
<evidence type="ECO:0000256" key="1">
    <source>
        <dbReference type="ARBA" id="ARBA00022723"/>
    </source>
</evidence>
<reference evidence="7 8" key="1">
    <citation type="submission" date="2019-06" db="EMBL/GenBank/DDBJ databases">
        <title>Draft genomes of female and male turbot (Scophthalmus maximus).</title>
        <authorList>
            <person name="Xu H."/>
            <person name="Xu X.-W."/>
            <person name="Shao C."/>
            <person name="Chen S."/>
        </authorList>
    </citation>
    <scope>NUCLEOTIDE SEQUENCE [LARGE SCALE GENOMIC DNA]</scope>
    <source>
        <strain evidence="7">Ysfricsl-2016a</strain>
        <tissue evidence="7">Blood</tissue>
    </source>
</reference>
<evidence type="ECO:0000313" key="8">
    <source>
        <dbReference type="Proteomes" id="UP000438429"/>
    </source>
</evidence>
<dbReference type="InterPro" id="IPR031220">
    <property type="entry name" value="XAF1_C_sf"/>
</dbReference>
<gene>
    <name evidence="7" type="ORF">F2P81_016991</name>
</gene>
<evidence type="ECO:0000313" key="7">
    <source>
        <dbReference type="EMBL" id="KAF0030260.1"/>
    </source>
</evidence>
<feature type="compositionally biased region" description="Acidic residues" evidence="5">
    <location>
        <begin position="154"/>
        <end position="166"/>
    </location>
</feature>
<feature type="zinc finger region" description="TRAF-type" evidence="4">
    <location>
        <begin position="24"/>
        <end position="59"/>
    </location>
</feature>
<evidence type="ECO:0000256" key="5">
    <source>
        <dbReference type="SAM" id="MobiDB-lite"/>
    </source>
</evidence>
<dbReference type="InterPro" id="IPR013083">
    <property type="entry name" value="Znf_RING/FYVE/PHD"/>
</dbReference>
<protein>
    <recommendedName>
        <fullName evidence="6">TRAF-type domain-containing protein</fullName>
    </recommendedName>
</protein>
<dbReference type="Pfam" id="PF18608">
    <property type="entry name" value="XAF1_C"/>
    <property type="match status" value="1"/>
</dbReference>
<feature type="region of interest" description="Disordered" evidence="5">
    <location>
        <begin position="140"/>
        <end position="167"/>
    </location>
</feature>
<evidence type="ECO:0000256" key="2">
    <source>
        <dbReference type="ARBA" id="ARBA00022771"/>
    </source>
</evidence>
<dbReference type="Gene3D" id="3.30.40.10">
    <property type="entry name" value="Zinc/RING finger domain, C3HC4 (zinc finger)"/>
    <property type="match status" value="1"/>
</dbReference>
<accession>A0A6A4SEL2</accession>
<dbReference type="Gene3D" id="6.10.250.1730">
    <property type="match status" value="1"/>
</dbReference>
<proteinExistence type="predicted"/>
<keyword evidence="3 4" id="KW-0862">Zinc</keyword>
<sequence>MDNKEATHTCGQWGYTSVYLQTRCKKCNQKMERCQLKDHESDECVQRLQTCHFCDLELPQWELDQHCLACGSRTELCCDCSRYVRLKDQQEHHRTCLATNNNITSSQTTSAPPNQAKETAICDGCMASFPAEDIEKHELECVPASRRDDSGGSEPEEEGERDEEELSSLYKAASLSDRPHRPLGFWGEGGDPDQLNTCPHCHLVLPLVTLRWHEAKCQIFTYLKEKGEEGKDASEISDQYVMSKK</sequence>
<dbReference type="InterPro" id="IPR041386">
    <property type="entry name" value="XAF1_C"/>
</dbReference>
<comment type="caution">
    <text evidence="7">The sequence shown here is derived from an EMBL/GenBank/DDBJ whole genome shotgun (WGS) entry which is preliminary data.</text>
</comment>
<feature type="domain" description="TRAF-type" evidence="6">
    <location>
        <begin position="24"/>
        <end position="59"/>
    </location>
</feature>
<dbReference type="PANTHER" id="PTHR16295">
    <property type="entry name" value="TRAF-TYPE ZINC FINGER PROTEIN-RELATED"/>
    <property type="match status" value="1"/>
</dbReference>
<feature type="compositionally biased region" description="Basic and acidic residues" evidence="5">
    <location>
        <begin position="140"/>
        <end position="150"/>
    </location>
</feature>
<dbReference type="GO" id="GO:0008270">
    <property type="term" value="F:zinc ion binding"/>
    <property type="evidence" value="ECO:0007669"/>
    <property type="project" value="UniProtKB-KW"/>
</dbReference>
<keyword evidence="2 4" id="KW-0863">Zinc-finger</keyword>
<evidence type="ECO:0000259" key="6">
    <source>
        <dbReference type="PROSITE" id="PS50145"/>
    </source>
</evidence>
<dbReference type="GO" id="GO:0006915">
    <property type="term" value="P:apoptotic process"/>
    <property type="evidence" value="ECO:0007669"/>
    <property type="project" value="InterPro"/>
</dbReference>
<name>A0A6A4SEL2_SCOMX</name>
<keyword evidence="1 4" id="KW-0479">Metal-binding</keyword>
<dbReference type="InterPro" id="IPR001293">
    <property type="entry name" value="Znf_TRAF"/>
</dbReference>